<dbReference type="Proteomes" id="UP000245474">
    <property type="component" value="Unassembled WGS sequence"/>
</dbReference>
<proteinExistence type="predicted"/>
<dbReference type="AlphaFoldDB" id="A0A2U2MZH2"/>
<name>A0A2U2MZH2_9GAMM</name>
<dbReference type="EMBL" id="QFFI01000021">
    <property type="protein sequence ID" value="PWG62197.1"/>
    <property type="molecule type" value="Genomic_DNA"/>
</dbReference>
<accession>A0A2U2MZH2</accession>
<organism evidence="1 2">
    <name type="scientific">Sediminicurvatus halobius</name>
    <dbReference type="NCBI Taxonomy" id="2182432"/>
    <lineage>
        <taxon>Bacteria</taxon>
        <taxon>Pseudomonadati</taxon>
        <taxon>Pseudomonadota</taxon>
        <taxon>Gammaproteobacteria</taxon>
        <taxon>Chromatiales</taxon>
        <taxon>Ectothiorhodospiraceae</taxon>
        <taxon>Sediminicurvatus</taxon>
    </lineage>
</organism>
<comment type="caution">
    <text evidence="1">The sequence shown here is derived from an EMBL/GenBank/DDBJ whole genome shotgun (WGS) entry which is preliminary data.</text>
</comment>
<protein>
    <recommendedName>
        <fullName evidence="3">Autotransporter domain-containing protein</fullName>
    </recommendedName>
</protein>
<sequence length="232" mass="24273">MDPRPGAAGAAGADTVRAPGLALMLALGLALPGAAAAQGVALSLEASREETRLRYDDSPPRDTRITRLAATLRETSRPGFQPGLTAGAVWLRQDGEPATEGLGLDGVFAGVLLRSRLPLGGGLALLGDASWIWHDVDSREDDRTTTLEWAELEGRAGIAFDAGGWELAGGAFARSIDGDLRVEGESTRPVEGDEDTGAWGELAIALDRTGAIVIHGEAGARERLGVSVRRRF</sequence>
<evidence type="ECO:0000313" key="2">
    <source>
        <dbReference type="Proteomes" id="UP000245474"/>
    </source>
</evidence>
<reference evidence="1 2" key="1">
    <citation type="submission" date="2018-05" db="EMBL/GenBank/DDBJ databases">
        <title>Spiribacter halobius sp. nov., a moderately halophilic bacterium isolated from marine solar saltern.</title>
        <authorList>
            <person name="Zheng W.-S."/>
            <person name="Lu D.-C."/>
            <person name="Du Z.-J."/>
        </authorList>
    </citation>
    <scope>NUCLEOTIDE SEQUENCE [LARGE SCALE GENOMIC DNA]</scope>
    <source>
        <strain evidence="1 2">E85</strain>
    </source>
</reference>
<gene>
    <name evidence="1" type="ORF">DEM34_12880</name>
</gene>
<evidence type="ECO:0008006" key="3">
    <source>
        <dbReference type="Google" id="ProtNLM"/>
    </source>
</evidence>
<evidence type="ECO:0000313" key="1">
    <source>
        <dbReference type="EMBL" id="PWG62197.1"/>
    </source>
</evidence>
<keyword evidence="2" id="KW-1185">Reference proteome</keyword>